<name>A0AAE1CMX0_9GAST</name>
<evidence type="ECO:0000313" key="1">
    <source>
        <dbReference type="EMBL" id="KAK3718455.1"/>
    </source>
</evidence>
<dbReference type="EMBL" id="JAWDGP010007437">
    <property type="protein sequence ID" value="KAK3718455.1"/>
    <property type="molecule type" value="Genomic_DNA"/>
</dbReference>
<dbReference type="Proteomes" id="UP001283361">
    <property type="component" value="Unassembled WGS sequence"/>
</dbReference>
<organism evidence="1 2">
    <name type="scientific">Elysia crispata</name>
    <name type="common">lettuce slug</name>
    <dbReference type="NCBI Taxonomy" id="231223"/>
    <lineage>
        <taxon>Eukaryota</taxon>
        <taxon>Metazoa</taxon>
        <taxon>Spiralia</taxon>
        <taxon>Lophotrochozoa</taxon>
        <taxon>Mollusca</taxon>
        <taxon>Gastropoda</taxon>
        <taxon>Heterobranchia</taxon>
        <taxon>Euthyneura</taxon>
        <taxon>Panpulmonata</taxon>
        <taxon>Sacoglossa</taxon>
        <taxon>Placobranchoidea</taxon>
        <taxon>Plakobranchidae</taxon>
        <taxon>Elysia</taxon>
    </lineage>
</organism>
<keyword evidence="2" id="KW-1185">Reference proteome</keyword>
<gene>
    <name evidence="1" type="ORF">RRG08_006833</name>
</gene>
<proteinExistence type="predicted"/>
<dbReference type="AlphaFoldDB" id="A0AAE1CMX0"/>
<reference evidence="1" key="1">
    <citation type="journal article" date="2023" name="G3 (Bethesda)">
        <title>A reference genome for the long-term kleptoplast-retaining sea slug Elysia crispata morphotype clarki.</title>
        <authorList>
            <person name="Eastman K.E."/>
            <person name="Pendleton A.L."/>
            <person name="Shaikh M.A."/>
            <person name="Suttiyut T."/>
            <person name="Ogas R."/>
            <person name="Tomko P."/>
            <person name="Gavelis G."/>
            <person name="Widhalm J.R."/>
            <person name="Wisecaver J.H."/>
        </authorList>
    </citation>
    <scope>NUCLEOTIDE SEQUENCE</scope>
    <source>
        <strain evidence="1">ECLA1</strain>
    </source>
</reference>
<accession>A0AAE1CMX0</accession>
<comment type="caution">
    <text evidence="1">The sequence shown here is derived from an EMBL/GenBank/DDBJ whole genome shotgun (WGS) entry which is preliminary data.</text>
</comment>
<sequence length="237" mass="26065">MLGGFRVLIQLTDGRYTDKIVDAHDRAGALEVILINFFESGRCTRASAPCRLSVKLQPVSLLRATHHPESLCPASRRAVRWFSGKLDGGTASRRAVRWFSGKLDGGTASRRAVRWFSGKLDGGTASRRAVRWFSGKLDGGTASRRAVRWFSGFVVICEGGVRVTDEATSYLDTLETALFRHSIHEDTTAACSPNALQLFPDKLRVAGLVAFCRVGTLSMRGRIYVWAKHLRPVCLPG</sequence>
<protein>
    <submittedName>
        <fullName evidence="1">Uncharacterized protein</fullName>
    </submittedName>
</protein>
<evidence type="ECO:0000313" key="2">
    <source>
        <dbReference type="Proteomes" id="UP001283361"/>
    </source>
</evidence>